<sequence>MASTGSPTRAQRIFSLPSPASTPQTVPEDWITAMVAAEPSPSAETTIKARKTAAAAAGGIVISSWESNERGKRGRRWILLRGE</sequence>
<protein>
    <submittedName>
        <fullName evidence="2">Uncharacterized protein</fullName>
    </submittedName>
</protein>
<evidence type="ECO:0000313" key="2">
    <source>
        <dbReference type="EMBL" id="KAL0910869.1"/>
    </source>
</evidence>
<name>A0ABD0UDX5_DENTH</name>
<accession>A0ABD0UDX5</accession>
<organism evidence="2 3">
    <name type="scientific">Dendrobium thyrsiflorum</name>
    <name type="common">Pinecone-like raceme dendrobium</name>
    <name type="synonym">Orchid</name>
    <dbReference type="NCBI Taxonomy" id="117978"/>
    <lineage>
        <taxon>Eukaryota</taxon>
        <taxon>Viridiplantae</taxon>
        <taxon>Streptophyta</taxon>
        <taxon>Embryophyta</taxon>
        <taxon>Tracheophyta</taxon>
        <taxon>Spermatophyta</taxon>
        <taxon>Magnoliopsida</taxon>
        <taxon>Liliopsida</taxon>
        <taxon>Asparagales</taxon>
        <taxon>Orchidaceae</taxon>
        <taxon>Epidendroideae</taxon>
        <taxon>Malaxideae</taxon>
        <taxon>Dendrobiinae</taxon>
        <taxon>Dendrobium</taxon>
    </lineage>
</organism>
<reference evidence="2 3" key="1">
    <citation type="journal article" date="2024" name="Plant Biotechnol. J.">
        <title>Dendrobium thyrsiflorum genome and its molecular insights into genes involved in important horticultural traits.</title>
        <authorList>
            <person name="Chen B."/>
            <person name="Wang J.Y."/>
            <person name="Zheng P.J."/>
            <person name="Li K.L."/>
            <person name="Liang Y.M."/>
            <person name="Chen X.F."/>
            <person name="Zhang C."/>
            <person name="Zhao X."/>
            <person name="He X."/>
            <person name="Zhang G.Q."/>
            <person name="Liu Z.J."/>
            <person name="Xu Q."/>
        </authorList>
    </citation>
    <scope>NUCLEOTIDE SEQUENCE [LARGE SCALE GENOMIC DNA]</scope>
    <source>
        <strain evidence="2">GZMU011</strain>
    </source>
</reference>
<comment type="caution">
    <text evidence="2">The sequence shown here is derived from an EMBL/GenBank/DDBJ whole genome shotgun (WGS) entry which is preliminary data.</text>
</comment>
<evidence type="ECO:0000313" key="3">
    <source>
        <dbReference type="Proteomes" id="UP001552299"/>
    </source>
</evidence>
<dbReference type="EMBL" id="JANQDX010000015">
    <property type="protein sequence ID" value="KAL0910869.1"/>
    <property type="molecule type" value="Genomic_DNA"/>
</dbReference>
<evidence type="ECO:0000256" key="1">
    <source>
        <dbReference type="SAM" id="MobiDB-lite"/>
    </source>
</evidence>
<dbReference type="AlphaFoldDB" id="A0ABD0UDX5"/>
<dbReference type="Proteomes" id="UP001552299">
    <property type="component" value="Unassembled WGS sequence"/>
</dbReference>
<proteinExistence type="predicted"/>
<keyword evidence="3" id="KW-1185">Reference proteome</keyword>
<feature type="region of interest" description="Disordered" evidence="1">
    <location>
        <begin position="1"/>
        <end position="25"/>
    </location>
</feature>
<gene>
    <name evidence="2" type="ORF">M5K25_018965</name>
</gene>